<dbReference type="Gene3D" id="1.10.510.10">
    <property type="entry name" value="Transferase(Phosphotransferase) domain 1"/>
    <property type="match status" value="1"/>
</dbReference>
<dbReference type="EMBL" id="MU855420">
    <property type="protein sequence ID" value="KAK3903962.1"/>
    <property type="molecule type" value="Genomic_DNA"/>
</dbReference>
<reference evidence="3" key="1">
    <citation type="journal article" date="2023" name="Mol. Phylogenet. Evol.">
        <title>Genome-scale phylogeny and comparative genomics of the fungal order Sordariales.</title>
        <authorList>
            <person name="Hensen N."/>
            <person name="Bonometti L."/>
            <person name="Westerberg I."/>
            <person name="Brannstrom I.O."/>
            <person name="Guillou S."/>
            <person name="Cros-Aarteil S."/>
            <person name="Calhoun S."/>
            <person name="Haridas S."/>
            <person name="Kuo A."/>
            <person name="Mondo S."/>
            <person name="Pangilinan J."/>
            <person name="Riley R."/>
            <person name="LaButti K."/>
            <person name="Andreopoulos B."/>
            <person name="Lipzen A."/>
            <person name="Chen C."/>
            <person name="Yan M."/>
            <person name="Daum C."/>
            <person name="Ng V."/>
            <person name="Clum A."/>
            <person name="Steindorff A."/>
            <person name="Ohm R.A."/>
            <person name="Martin F."/>
            <person name="Silar P."/>
            <person name="Natvig D.O."/>
            <person name="Lalanne C."/>
            <person name="Gautier V."/>
            <person name="Ament-Velasquez S.L."/>
            <person name="Kruys A."/>
            <person name="Hutchinson M.I."/>
            <person name="Powell A.J."/>
            <person name="Barry K."/>
            <person name="Miller A.N."/>
            <person name="Grigoriev I.V."/>
            <person name="Debuchy R."/>
            <person name="Gladieux P."/>
            <person name="Hiltunen Thoren M."/>
            <person name="Johannesson H."/>
        </authorList>
    </citation>
    <scope>NUCLEOTIDE SEQUENCE</scope>
    <source>
        <strain evidence="3">CBS 103.79</strain>
    </source>
</reference>
<evidence type="ECO:0000313" key="4">
    <source>
        <dbReference type="Proteomes" id="UP001303889"/>
    </source>
</evidence>
<dbReference type="PANTHER" id="PTHR44167:SF24">
    <property type="entry name" value="SERINE_THREONINE-PROTEIN KINASE CHK2"/>
    <property type="match status" value="1"/>
</dbReference>
<comment type="caution">
    <text evidence="3">The sequence shown here is derived from an EMBL/GenBank/DDBJ whole genome shotgun (WGS) entry which is preliminary data.</text>
</comment>
<evidence type="ECO:0000313" key="3">
    <source>
        <dbReference type="EMBL" id="KAK3903962.1"/>
    </source>
</evidence>
<evidence type="ECO:0000256" key="1">
    <source>
        <dbReference type="SAM" id="MobiDB-lite"/>
    </source>
</evidence>
<feature type="domain" description="Protein kinase" evidence="2">
    <location>
        <begin position="1"/>
        <end position="186"/>
    </location>
</feature>
<dbReference type="AlphaFoldDB" id="A0AAN6RUJ5"/>
<dbReference type="Proteomes" id="UP001303889">
    <property type="component" value="Unassembled WGS sequence"/>
</dbReference>
<keyword evidence="3" id="KW-0808">Transferase</keyword>
<protein>
    <submittedName>
        <fullName evidence="3">Kinase-like domain-containing protein</fullName>
    </submittedName>
</protein>
<gene>
    <name evidence="3" type="ORF">C8A05DRAFT_32258</name>
</gene>
<accession>A0AAN6RUJ5</accession>
<dbReference type="GO" id="GO:0005737">
    <property type="term" value="C:cytoplasm"/>
    <property type="evidence" value="ECO:0007669"/>
    <property type="project" value="TreeGrafter"/>
</dbReference>
<dbReference type="SUPFAM" id="SSF56112">
    <property type="entry name" value="Protein kinase-like (PK-like)"/>
    <property type="match status" value="1"/>
</dbReference>
<keyword evidence="3" id="KW-0418">Kinase</keyword>
<proteinExistence type="predicted"/>
<dbReference type="PROSITE" id="PS50011">
    <property type="entry name" value="PROTEIN_KINASE_DOM"/>
    <property type="match status" value="1"/>
</dbReference>
<sequence>MSSALQYIHQKGVVHRDIKPDNITSRITTIPVDAQDLIFFLGDFGLSMTEAAINGRGLGGGTHFFNAPEIAATRTPSSASDIWALAVTFGVIYGYWCYPESARSASYWARKLAAFGMPAGAYTDPPVRQDRAWPLGLGLACRTGRCYRPRAEDKAASPSEPLSAAPASPPAGRETQLPPLRDTPAGQALSYQSSNNSVSQSLLRECSPAPFGNFPSRASGHHSGNNSGPKSPREERSLPPLRSSPGQDRSSNNSVPRSLLIERSVPWPQGWEEHEQSLPPVFRTRGMNPPG</sequence>
<dbReference type="Pfam" id="PF00069">
    <property type="entry name" value="Pkinase"/>
    <property type="match status" value="1"/>
</dbReference>
<keyword evidence="4" id="KW-1185">Reference proteome</keyword>
<dbReference type="InterPro" id="IPR011009">
    <property type="entry name" value="Kinase-like_dom_sf"/>
</dbReference>
<feature type="compositionally biased region" description="Low complexity" evidence="1">
    <location>
        <begin position="189"/>
        <end position="203"/>
    </location>
</feature>
<organism evidence="3 4">
    <name type="scientific">Staphylotrichum tortipilum</name>
    <dbReference type="NCBI Taxonomy" id="2831512"/>
    <lineage>
        <taxon>Eukaryota</taxon>
        <taxon>Fungi</taxon>
        <taxon>Dikarya</taxon>
        <taxon>Ascomycota</taxon>
        <taxon>Pezizomycotina</taxon>
        <taxon>Sordariomycetes</taxon>
        <taxon>Sordariomycetidae</taxon>
        <taxon>Sordariales</taxon>
        <taxon>Chaetomiaceae</taxon>
        <taxon>Staphylotrichum</taxon>
    </lineage>
</organism>
<feature type="region of interest" description="Disordered" evidence="1">
    <location>
        <begin position="151"/>
        <end position="291"/>
    </location>
</feature>
<name>A0AAN6RUJ5_9PEZI</name>
<dbReference type="GO" id="GO:0005524">
    <property type="term" value="F:ATP binding"/>
    <property type="evidence" value="ECO:0007669"/>
    <property type="project" value="InterPro"/>
</dbReference>
<dbReference type="GO" id="GO:0044773">
    <property type="term" value="P:mitotic DNA damage checkpoint signaling"/>
    <property type="evidence" value="ECO:0007669"/>
    <property type="project" value="TreeGrafter"/>
</dbReference>
<evidence type="ECO:0000259" key="2">
    <source>
        <dbReference type="PROSITE" id="PS50011"/>
    </source>
</evidence>
<feature type="compositionally biased region" description="Polar residues" evidence="1">
    <location>
        <begin position="244"/>
        <end position="256"/>
    </location>
</feature>
<dbReference type="GO" id="GO:0004674">
    <property type="term" value="F:protein serine/threonine kinase activity"/>
    <property type="evidence" value="ECO:0007669"/>
    <property type="project" value="TreeGrafter"/>
</dbReference>
<reference evidence="3" key="2">
    <citation type="submission" date="2023-05" db="EMBL/GenBank/DDBJ databases">
        <authorList>
            <consortium name="Lawrence Berkeley National Laboratory"/>
            <person name="Steindorff A."/>
            <person name="Hensen N."/>
            <person name="Bonometti L."/>
            <person name="Westerberg I."/>
            <person name="Brannstrom I.O."/>
            <person name="Guillou S."/>
            <person name="Cros-Aarteil S."/>
            <person name="Calhoun S."/>
            <person name="Haridas S."/>
            <person name="Kuo A."/>
            <person name="Mondo S."/>
            <person name="Pangilinan J."/>
            <person name="Riley R."/>
            <person name="Labutti K."/>
            <person name="Andreopoulos B."/>
            <person name="Lipzen A."/>
            <person name="Chen C."/>
            <person name="Yanf M."/>
            <person name="Daum C."/>
            <person name="Ng V."/>
            <person name="Clum A."/>
            <person name="Ohm R."/>
            <person name="Martin F."/>
            <person name="Silar P."/>
            <person name="Natvig D."/>
            <person name="Lalanne C."/>
            <person name="Gautier V."/>
            <person name="Ament-Velasquez S.L."/>
            <person name="Kruys A."/>
            <person name="Hutchinson M.I."/>
            <person name="Powell A.J."/>
            <person name="Barry K."/>
            <person name="Miller A.N."/>
            <person name="Grigoriev I.V."/>
            <person name="Debuchy R."/>
            <person name="Gladieux P."/>
            <person name="Thoren M.H."/>
            <person name="Johannesson H."/>
        </authorList>
    </citation>
    <scope>NUCLEOTIDE SEQUENCE</scope>
    <source>
        <strain evidence="3">CBS 103.79</strain>
    </source>
</reference>
<feature type="compositionally biased region" description="Low complexity" evidence="1">
    <location>
        <begin position="156"/>
        <end position="166"/>
    </location>
</feature>
<dbReference type="GO" id="GO:0005634">
    <property type="term" value="C:nucleus"/>
    <property type="evidence" value="ECO:0007669"/>
    <property type="project" value="TreeGrafter"/>
</dbReference>
<dbReference type="PANTHER" id="PTHR44167">
    <property type="entry name" value="OVARIAN-SPECIFIC SERINE/THREONINE-PROTEIN KINASE LOK-RELATED"/>
    <property type="match status" value="1"/>
</dbReference>
<dbReference type="InterPro" id="IPR000719">
    <property type="entry name" value="Prot_kinase_dom"/>
</dbReference>